<reference evidence="3" key="4">
    <citation type="submission" date="2025-09" db="UniProtKB">
        <authorList>
            <consortium name="Ensembl"/>
        </authorList>
    </citation>
    <scope>IDENTIFICATION</scope>
</reference>
<reference evidence="4" key="1">
    <citation type="journal article" date="2002" name="Science">
        <title>The draft genome of Ciona intestinalis: insights into chordate and vertebrate origins.</title>
        <authorList>
            <person name="Dehal P."/>
            <person name="Satou Y."/>
            <person name="Campbell R.K."/>
            <person name="Chapman J."/>
            <person name="Degnan B."/>
            <person name="De Tomaso A."/>
            <person name="Davidson B."/>
            <person name="Di Gregorio A."/>
            <person name="Gelpke M."/>
            <person name="Goodstein D.M."/>
            <person name="Harafuji N."/>
            <person name="Hastings K.E."/>
            <person name="Ho I."/>
            <person name="Hotta K."/>
            <person name="Huang W."/>
            <person name="Kawashima T."/>
            <person name="Lemaire P."/>
            <person name="Martinez D."/>
            <person name="Meinertzhagen I.A."/>
            <person name="Necula S."/>
            <person name="Nonaka M."/>
            <person name="Putnam N."/>
            <person name="Rash S."/>
            <person name="Saiga H."/>
            <person name="Satake M."/>
            <person name="Terry A."/>
            <person name="Yamada L."/>
            <person name="Wang H.G."/>
            <person name="Awazu S."/>
            <person name="Azumi K."/>
            <person name="Boore J."/>
            <person name="Branno M."/>
            <person name="Chin-Bow S."/>
            <person name="DeSantis R."/>
            <person name="Doyle S."/>
            <person name="Francino P."/>
            <person name="Keys D.N."/>
            <person name="Haga S."/>
            <person name="Hayashi H."/>
            <person name="Hino K."/>
            <person name="Imai K.S."/>
            <person name="Inaba K."/>
            <person name="Kano S."/>
            <person name="Kobayashi K."/>
            <person name="Kobayashi M."/>
            <person name="Lee B.I."/>
            <person name="Makabe K.W."/>
            <person name="Manohar C."/>
            <person name="Matassi G."/>
            <person name="Medina M."/>
            <person name="Mochizuki Y."/>
            <person name="Mount S."/>
            <person name="Morishita T."/>
            <person name="Miura S."/>
            <person name="Nakayama A."/>
            <person name="Nishizaka S."/>
            <person name="Nomoto H."/>
            <person name="Ohta F."/>
            <person name="Oishi K."/>
            <person name="Rigoutsos I."/>
            <person name="Sano M."/>
            <person name="Sasaki A."/>
            <person name="Sasakura Y."/>
            <person name="Shoguchi E."/>
            <person name="Shin-i T."/>
            <person name="Spagnuolo A."/>
            <person name="Stainier D."/>
            <person name="Suzuki M.M."/>
            <person name="Tassy O."/>
            <person name="Takatori N."/>
            <person name="Tokuoka M."/>
            <person name="Yagi K."/>
            <person name="Yoshizaki F."/>
            <person name="Wada S."/>
            <person name="Zhang C."/>
            <person name="Hyatt P.D."/>
            <person name="Larimer F."/>
            <person name="Detter C."/>
            <person name="Doggett N."/>
            <person name="Glavina T."/>
            <person name="Hawkins T."/>
            <person name="Richardson P."/>
            <person name="Lucas S."/>
            <person name="Kohara Y."/>
            <person name="Levine M."/>
            <person name="Satoh N."/>
            <person name="Rokhsar D.S."/>
        </authorList>
    </citation>
    <scope>NUCLEOTIDE SEQUENCE [LARGE SCALE GENOMIC DNA]</scope>
</reference>
<dbReference type="OrthoDB" id="769138at2759"/>
<evidence type="ECO:0000313" key="3">
    <source>
        <dbReference type="Ensembl" id="ENSCINP00000007140.3"/>
    </source>
</evidence>
<dbReference type="GeneID" id="100185492"/>
<dbReference type="InParanoid" id="F6UA53"/>
<dbReference type="Ensembl" id="ENSCINT00000007140.3">
    <property type="protein sequence ID" value="ENSCINP00000007140.3"/>
    <property type="gene ID" value="ENSCING00000003480.3"/>
</dbReference>
<dbReference type="HOGENOM" id="CLU_1337110_0_0_1"/>
<organism evidence="3 4">
    <name type="scientific">Ciona intestinalis</name>
    <name type="common">Transparent sea squirt</name>
    <name type="synonym">Ascidia intestinalis</name>
    <dbReference type="NCBI Taxonomy" id="7719"/>
    <lineage>
        <taxon>Eukaryota</taxon>
        <taxon>Metazoa</taxon>
        <taxon>Chordata</taxon>
        <taxon>Tunicata</taxon>
        <taxon>Ascidiacea</taxon>
        <taxon>Phlebobranchia</taxon>
        <taxon>Cionidae</taxon>
        <taxon>Ciona</taxon>
    </lineage>
</organism>
<proteinExistence type="predicted"/>
<reference evidence="3" key="2">
    <citation type="journal article" date="2008" name="Genome Biol.">
        <title>Improved genome assembly and evidence-based global gene model set for the chordate Ciona intestinalis: new insight into intron and operon populations.</title>
        <authorList>
            <person name="Satou Y."/>
            <person name="Mineta K."/>
            <person name="Ogasawara M."/>
            <person name="Sasakura Y."/>
            <person name="Shoguchi E."/>
            <person name="Ueno K."/>
            <person name="Yamada L."/>
            <person name="Matsumoto J."/>
            <person name="Wasserscheid J."/>
            <person name="Dewar K."/>
            <person name="Wiley G.B."/>
            <person name="Macmil S.L."/>
            <person name="Roe B.A."/>
            <person name="Zeller R.W."/>
            <person name="Hastings K.E."/>
            <person name="Lemaire P."/>
            <person name="Lindquist E."/>
            <person name="Endo T."/>
            <person name="Hotta K."/>
            <person name="Inaba K."/>
        </authorList>
    </citation>
    <scope>NUCLEOTIDE SEQUENCE [LARGE SCALE GENOMIC DNA]</scope>
    <source>
        <strain evidence="3">wild type</strain>
    </source>
</reference>
<dbReference type="Proteomes" id="UP000008144">
    <property type="component" value="Chromosome 14"/>
</dbReference>
<feature type="signal peptide" evidence="2">
    <location>
        <begin position="1"/>
        <end position="17"/>
    </location>
</feature>
<keyword evidence="4" id="KW-1185">Reference proteome</keyword>
<keyword evidence="2" id="KW-0732">Signal</keyword>
<feature type="chain" id="PRO_5014090056" evidence="2">
    <location>
        <begin position="18"/>
        <end position="205"/>
    </location>
</feature>
<sequence>MCHYDVALFPSAVVALALLSIDLESLTQDAAKWTCISGQLQVMSKITTDELMKCRHKIMEILSDDVYDDRDDISDVGNDEKEDSSKLVYPPQHTLHHDYTHHNDVVMEDTASDGYDTDNTLTASEGEGDENQDLSKPPTYAEIVKSGKTKLEEACGNLPCKVEEFTPPVNKRCGMQASCYFRPSSMLDVDCMRYPGEGFKLQTAK</sequence>
<reference evidence="3" key="3">
    <citation type="submission" date="2025-08" db="UniProtKB">
        <authorList>
            <consortium name="Ensembl"/>
        </authorList>
    </citation>
    <scope>IDENTIFICATION</scope>
</reference>
<gene>
    <name evidence="3" type="primary">LOC100185492</name>
</gene>
<protein>
    <submittedName>
        <fullName evidence="3">Uncharacterized LOC100185492</fullName>
    </submittedName>
</protein>
<evidence type="ECO:0000256" key="2">
    <source>
        <dbReference type="SAM" id="SignalP"/>
    </source>
</evidence>
<feature type="region of interest" description="Disordered" evidence="1">
    <location>
        <begin position="109"/>
        <end position="137"/>
    </location>
</feature>
<name>F6UA53_CIOIN</name>
<dbReference type="AlphaFoldDB" id="F6UA53"/>
<dbReference type="EMBL" id="EAAA01001258">
    <property type="status" value="NOT_ANNOTATED_CDS"/>
    <property type="molecule type" value="Genomic_DNA"/>
</dbReference>
<dbReference type="KEGG" id="cin:100185492"/>
<accession>F6UA53</accession>
<accession>A0A1W2W8Q2</accession>
<evidence type="ECO:0000313" key="4">
    <source>
        <dbReference type="Proteomes" id="UP000008144"/>
    </source>
</evidence>
<evidence type="ECO:0000256" key="1">
    <source>
        <dbReference type="SAM" id="MobiDB-lite"/>
    </source>
</evidence>
<dbReference type="RefSeq" id="XP_002124258.2">
    <property type="nucleotide sequence ID" value="XM_002124222.5"/>
</dbReference>